<protein>
    <submittedName>
        <fullName evidence="2">TIR domain-containing protein</fullName>
    </submittedName>
</protein>
<name>A0A975BDQ0_9BACT</name>
<dbReference type="PROSITE" id="PS50104">
    <property type="entry name" value="TIR"/>
    <property type="match status" value="1"/>
</dbReference>
<dbReference type="RefSeq" id="WP_207689564.1">
    <property type="nucleotide sequence ID" value="NZ_CP061799.1"/>
</dbReference>
<dbReference type="Proteomes" id="UP000663720">
    <property type="component" value="Chromosome"/>
</dbReference>
<accession>A0A975BDQ0</accession>
<proteinExistence type="predicted"/>
<dbReference type="EMBL" id="CP061799">
    <property type="protein sequence ID" value="QTA83764.1"/>
    <property type="molecule type" value="Genomic_DNA"/>
</dbReference>
<evidence type="ECO:0000313" key="2">
    <source>
        <dbReference type="EMBL" id="QTA83764.1"/>
    </source>
</evidence>
<dbReference type="SUPFAM" id="SSF52200">
    <property type="entry name" value="Toll/Interleukin receptor TIR domain"/>
    <property type="match status" value="1"/>
</dbReference>
<dbReference type="InterPro" id="IPR000157">
    <property type="entry name" value="TIR_dom"/>
</dbReference>
<dbReference type="InterPro" id="IPR035897">
    <property type="entry name" value="Toll_tir_struct_dom_sf"/>
</dbReference>
<dbReference type="KEGG" id="dli:dnl_61790"/>
<gene>
    <name evidence="2" type="ORF">dnl_61790</name>
</gene>
<feature type="domain" description="TIR" evidence="1">
    <location>
        <begin position="401"/>
        <end position="536"/>
    </location>
</feature>
<evidence type="ECO:0000313" key="3">
    <source>
        <dbReference type="Proteomes" id="UP000663720"/>
    </source>
</evidence>
<dbReference type="GO" id="GO:0007165">
    <property type="term" value="P:signal transduction"/>
    <property type="evidence" value="ECO:0007669"/>
    <property type="project" value="InterPro"/>
</dbReference>
<dbReference type="Pfam" id="PF13676">
    <property type="entry name" value="TIR_2"/>
    <property type="match status" value="1"/>
</dbReference>
<keyword evidence="3" id="KW-1185">Reference proteome</keyword>
<dbReference type="AlphaFoldDB" id="A0A975BDQ0"/>
<sequence length="536" mass="61497">MDLLQNNISQWLNKMGFKRNPFSEIDAAVEDYLEEYFVFPSGFEDMRAMNSSVLYAKQGDGKTACCRMLEQLCKFDDYEGCKIFSVKYDDFQKCVEKTDGNLKAVTARMHVETILRNALPDLYKIIVANPKYILKNIDLLPYLLQFLKQYSNFTISYHLNEAIKDTGIKLNTLKSVTLSKSLEGFLDKIESDYHPNIRLVVAMLEYLEIDVSLNELTPSKLMEIFFDIIDACEFDALFILIDNVDGLRETYANPEACVSLLSDIVSSTPLMSIPKVFFKFFLPIEIKSLLDNFRAFNIEHVRPITIEWSGDGMQKILKNRLITTKYRSHPIQSLDEISEVQLRGQIDQKIVKNSKTPRDLVKLGKKILTETNKCGSDLITEQILEQVLLKKETNFENLGENKKAIFISYANEDEKMAMRLYEDLIKQGFSPWITKKNLDVGLDIEYGISAAIKDSKYFLALSSSNSVSKKGFAQKEIKKALKILDLIPSSEIFIIPVRIDECEVKNEKLQSIHSADLFPCYEDGFNKILKTLKKEQ</sequence>
<evidence type="ECO:0000259" key="1">
    <source>
        <dbReference type="PROSITE" id="PS50104"/>
    </source>
</evidence>
<dbReference type="Gene3D" id="3.40.50.10140">
    <property type="entry name" value="Toll/interleukin-1 receptor homology (TIR) domain"/>
    <property type="match status" value="1"/>
</dbReference>
<reference evidence="2" key="1">
    <citation type="journal article" date="2021" name="Microb. Physiol.">
        <title>Proteogenomic Insights into the Physiology of Marine, Sulfate-Reducing, Filamentous Desulfonema limicola and Desulfonema magnum.</title>
        <authorList>
            <person name="Schnaars V."/>
            <person name="Wohlbrand L."/>
            <person name="Scheve S."/>
            <person name="Hinrichs C."/>
            <person name="Reinhardt R."/>
            <person name="Rabus R."/>
        </authorList>
    </citation>
    <scope>NUCLEOTIDE SEQUENCE</scope>
    <source>
        <strain evidence="2">5ac10</strain>
    </source>
</reference>
<organism evidence="2 3">
    <name type="scientific">Desulfonema limicola</name>
    <dbReference type="NCBI Taxonomy" id="45656"/>
    <lineage>
        <taxon>Bacteria</taxon>
        <taxon>Pseudomonadati</taxon>
        <taxon>Thermodesulfobacteriota</taxon>
        <taxon>Desulfobacteria</taxon>
        <taxon>Desulfobacterales</taxon>
        <taxon>Desulfococcaceae</taxon>
        <taxon>Desulfonema</taxon>
    </lineage>
</organism>